<reference evidence="2 3" key="1">
    <citation type="submission" date="2020-04" db="EMBL/GenBank/DDBJ databases">
        <title>Pseudoalteromonas caenipelagi sp. nov., isolated from a tidal flat.</title>
        <authorList>
            <person name="Park S."/>
            <person name="Yoon J.-H."/>
        </authorList>
    </citation>
    <scope>NUCLEOTIDE SEQUENCE [LARGE SCALE GENOMIC DNA]</scope>
    <source>
        <strain evidence="2 3">JBTF-M23</strain>
    </source>
</reference>
<organism evidence="2 3">
    <name type="scientific">Pseudoalteromonas caenipelagi</name>
    <dbReference type="NCBI Taxonomy" id="2726988"/>
    <lineage>
        <taxon>Bacteria</taxon>
        <taxon>Pseudomonadati</taxon>
        <taxon>Pseudomonadota</taxon>
        <taxon>Gammaproteobacteria</taxon>
        <taxon>Alteromonadales</taxon>
        <taxon>Pseudoalteromonadaceae</taxon>
        <taxon>Pseudoalteromonas</taxon>
    </lineage>
</organism>
<dbReference type="RefSeq" id="WP_171625243.1">
    <property type="nucleotide sequence ID" value="NZ_JABBPG010000002.1"/>
</dbReference>
<accession>A0A849VBL3</accession>
<keyword evidence="3" id="KW-1185">Reference proteome</keyword>
<dbReference type="Pfam" id="PF16956">
    <property type="entry name" value="Porin_7"/>
    <property type="match status" value="1"/>
</dbReference>
<dbReference type="AlphaFoldDB" id="A0A849VBL3"/>
<gene>
    <name evidence="2" type="ORF">HG263_06395</name>
</gene>
<sequence length="258" mass="29535">MRYLLPMTTLLLPLSILATSVHASDKQWFNSASYAHTEQSSFNSLHLNSTYYFAEQQNTGIWDDFGYLDTDSKVSVSYTDNDADNFFSASGEAFYRNFFVNATVGNLSNEDNHSIGFGYLYNDMLKLQVRTLRSDEHTDKTWFQAEYNHQINESDYLGVTVGVQDAPDNWMISTRYFKKLNGSAFFTIDASHEDYQLGGSVRNVMASYYVDKSLAFGAGINDSKLQLEAKYFLSDKYFYRFGYLDRGNQVSVAFNAYF</sequence>
<protein>
    <submittedName>
        <fullName evidence="2">Putative porin</fullName>
    </submittedName>
</protein>
<evidence type="ECO:0000313" key="2">
    <source>
        <dbReference type="EMBL" id="NOU50170.1"/>
    </source>
</evidence>
<evidence type="ECO:0000313" key="3">
    <source>
        <dbReference type="Proteomes" id="UP000586305"/>
    </source>
</evidence>
<keyword evidence="1" id="KW-0732">Signal</keyword>
<evidence type="ECO:0000256" key="1">
    <source>
        <dbReference type="SAM" id="SignalP"/>
    </source>
</evidence>
<feature type="chain" id="PRO_5033013891" evidence="1">
    <location>
        <begin position="24"/>
        <end position="258"/>
    </location>
</feature>
<dbReference type="InterPro" id="IPR031593">
    <property type="entry name" value="Porin_7"/>
</dbReference>
<dbReference type="EMBL" id="JABBPG010000002">
    <property type="protein sequence ID" value="NOU50170.1"/>
    <property type="molecule type" value="Genomic_DNA"/>
</dbReference>
<comment type="caution">
    <text evidence="2">The sequence shown here is derived from an EMBL/GenBank/DDBJ whole genome shotgun (WGS) entry which is preliminary data.</text>
</comment>
<proteinExistence type="predicted"/>
<name>A0A849VBL3_9GAMM</name>
<dbReference type="Proteomes" id="UP000586305">
    <property type="component" value="Unassembled WGS sequence"/>
</dbReference>
<feature type="signal peptide" evidence="1">
    <location>
        <begin position="1"/>
        <end position="23"/>
    </location>
</feature>